<dbReference type="AlphaFoldDB" id="A0A6C0GGH0"/>
<reference evidence="2 3" key="1">
    <citation type="submission" date="2020-01" db="EMBL/GenBank/DDBJ databases">
        <authorList>
            <person name="Kim M.K."/>
        </authorList>
    </citation>
    <scope>NUCLEOTIDE SEQUENCE [LARGE SCALE GENOMIC DNA]</scope>
    <source>
        <strain evidence="2 3">172606-1</strain>
    </source>
</reference>
<dbReference type="RefSeq" id="WP_162442884.1">
    <property type="nucleotide sequence ID" value="NZ_CP048222.1"/>
</dbReference>
<evidence type="ECO:0000256" key="1">
    <source>
        <dbReference type="SAM" id="SignalP"/>
    </source>
</evidence>
<keyword evidence="3" id="KW-1185">Reference proteome</keyword>
<evidence type="ECO:0000313" key="3">
    <source>
        <dbReference type="Proteomes" id="UP000480178"/>
    </source>
</evidence>
<feature type="signal peptide" evidence="1">
    <location>
        <begin position="1"/>
        <end position="19"/>
    </location>
</feature>
<organism evidence="2 3">
    <name type="scientific">Rhodocytophaga rosea</name>
    <dbReference type="NCBI Taxonomy" id="2704465"/>
    <lineage>
        <taxon>Bacteria</taxon>
        <taxon>Pseudomonadati</taxon>
        <taxon>Bacteroidota</taxon>
        <taxon>Cytophagia</taxon>
        <taxon>Cytophagales</taxon>
        <taxon>Rhodocytophagaceae</taxon>
        <taxon>Rhodocytophaga</taxon>
    </lineage>
</organism>
<dbReference type="Gene3D" id="2.40.160.60">
    <property type="entry name" value="Outer membrane protein transport protein (OMPP1/FadL/TodX)"/>
    <property type="match status" value="1"/>
</dbReference>
<sequence>MKKWCLPLWFLLAVHAVFASGDPNPAGARAWGLGNASVTLSDSWSLFNNPAGISGVTQVHLLASYDNRYGLPGMQSMATGVVYPSSYGNVGLSIHRFGDDLYSEHLVGVAYSHKVSRVMLGAKLNYVQVHVDNLGSKGAVALEFGGIAEITSQLFFGAHVYNFNQAKLADYQDERIPTVMKAGISYKAFDKLLLSVETEKDVDFPAVVKAGIEYQIVKNLYLRTGMSSKPFINYFGIGFSPKRLQFDYSVRSHPVLGMSHHLSIGFRFEKKRV</sequence>
<name>A0A6C0GGH0_9BACT</name>
<dbReference type="EMBL" id="CP048222">
    <property type="protein sequence ID" value="QHT66832.1"/>
    <property type="molecule type" value="Genomic_DNA"/>
</dbReference>
<evidence type="ECO:0000313" key="2">
    <source>
        <dbReference type="EMBL" id="QHT66832.1"/>
    </source>
</evidence>
<evidence type="ECO:0008006" key="4">
    <source>
        <dbReference type="Google" id="ProtNLM"/>
    </source>
</evidence>
<dbReference type="Proteomes" id="UP000480178">
    <property type="component" value="Chromosome"/>
</dbReference>
<dbReference type="KEGG" id="rhoz:GXP67_09255"/>
<accession>A0A6C0GGH0</accession>
<keyword evidence="1" id="KW-0732">Signal</keyword>
<gene>
    <name evidence="2" type="ORF">GXP67_09255</name>
</gene>
<feature type="chain" id="PRO_5025582343" description="PorV/PorQ family protein" evidence="1">
    <location>
        <begin position="20"/>
        <end position="273"/>
    </location>
</feature>
<protein>
    <recommendedName>
        <fullName evidence="4">PorV/PorQ family protein</fullName>
    </recommendedName>
</protein>
<proteinExistence type="predicted"/>